<keyword evidence="3" id="KW-1185">Reference proteome</keyword>
<dbReference type="AlphaFoldDB" id="R0K890"/>
<evidence type="ECO:0000256" key="1">
    <source>
        <dbReference type="SAM" id="MobiDB-lite"/>
    </source>
</evidence>
<reference evidence="3" key="1">
    <citation type="journal article" date="2013" name="Nat. Genet.">
        <title>The duck genome and transcriptome provide insight into an avian influenza virus reservoir species.</title>
        <authorList>
            <person name="Huang Y."/>
            <person name="Li Y."/>
            <person name="Burt D.W."/>
            <person name="Chen H."/>
            <person name="Zhang Y."/>
            <person name="Qian W."/>
            <person name="Kim H."/>
            <person name="Gan S."/>
            <person name="Zhao Y."/>
            <person name="Li J."/>
            <person name="Yi K."/>
            <person name="Feng H."/>
            <person name="Zhu P."/>
            <person name="Li B."/>
            <person name="Liu Q."/>
            <person name="Fairley S."/>
            <person name="Magor K.E."/>
            <person name="Du Z."/>
            <person name="Hu X."/>
            <person name="Goodman L."/>
            <person name="Tafer H."/>
            <person name="Vignal A."/>
            <person name="Lee T."/>
            <person name="Kim K.W."/>
            <person name="Sheng Z."/>
            <person name="An Y."/>
            <person name="Searle S."/>
            <person name="Herrero J."/>
            <person name="Groenen M.A."/>
            <person name="Crooijmans R.P."/>
            <person name="Faraut T."/>
            <person name="Cai Q."/>
            <person name="Webster R.G."/>
            <person name="Aldridge J.R."/>
            <person name="Warren W.C."/>
            <person name="Bartschat S."/>
            <person name="Kehr S."/>
            <person name="Marz M."/>
            <person name="Stadler P.F."/>
            <person name="Smith J."/>
            <person name="Kraus R.H."/>
            <person name="Zhao Y."/>
            <person name="Ren L."/>
            <person name="Fei J."/>
            <person name="Morisson M."/>
            <person name="Kaiser P."/>
            <person name="Griffin D.K."/>
            <person name="Rao M."/>
            <person name="Pitel F."/>
            <person name="Wang J."/>
            <person name="Li N."/>
        </authorList>
    </citation>
    <scope>NUCLEOTIDE SEQUENCE [LARGE SCALE GENOMIC DNA]</scope>
</reference>
<feature type="region of interest" description="Disordered" evidence="1">
    <location>
        <begin position="15"/>
        <end position="44"/>
    </location>
</feature>
<proteinExistence type="predicted"/>
<dbReference type="EMBL" id="KB742616">
    <property type="protein sequence ID" value="EOB06436.1"/>
    <property type="molecule type" value="Genomic_DNA"/>
</dbReference>
<evidence type="ECO:0000313" key="2">
    <source>
        <dbReference type="EMBL" id="EOB06436.1"/>
    </source>
</evidence>
<gene>
    <name evidence="2" type="ORF">Anapl_03439</name>
</gene>
<evidence type="ECO:0000313" key="3">
    <source>
        <dbReference type="Proteomes" id="UP000296049"/>
    </source>
</evidence>
<dbReference type="Proteomes" id="UP000296049">
    <property type="component" value="Unassembled WGS sequence"/>
</dbReference>
<name>R0K890_ANAPL</name>
<accession>R0K890</accession>
<sequence length="162" mass="16742">MQARRGIASAVQLCSAPRGKPTRGAPLSPAHAHPAAGVTAGSETAAAPKVRTQVAYDGPEGSDLLRYELYLAHFLPEITDIGDKTCSVKSGTLLTLCAAGGDSWLQGTDGSCCSSSCREDGATGSSRAENFPGWQWRRRAACHRTLLTLGAASCLALSGSAH</sequence>
<organism evidence="2 3">
    <name type="scientific">Anas platyrhynchos</name>
    <name type="common">Mallard</name>
    <name type="synonym">Anas boschas</name>
    <dbReference type="NCBI Taxonomy" id="8839"/>
    <lineage>
        <taxon>Eukaryota</taxon>
        <taxon>Metazoa</taxon>
        <taxon>Chordata</taxon>
        <taxon>Craniata</taxon>
        <taxon>Vertebrata</taxon>
        <taxon>Euteleostomi</taxon>
        <taxon>Archelosauria</taxon>
        <taxon>Archosauria</taxon>
        <taxon>Dinosauria</taxon>
        <taxon>Saurischia</taxon>
        <taxon>Theropoda</taxon>
        <taxon>Coelurosauria</taxon>
        <taxon>Aves</taxon>
        <taxon>Neognathae</taxon>
        <taxon>Galloanserae</taxon>
        <taxon>Anseriformes</taxon>
        <taxon>Anatidae</taxon>
        <taxon>Anatinae</taxon>
        <taxon>Anas</taxon>
    </lineage>
</organism>
<protein>
    <submittedName>
        <fullName evidence="2">Uncharacterized protein</fullName>
    </submittedName>
</protein>